<protein>
    <submittedName>
        <fullName evidence="2">Uncharacterized protein</fullName>
    </submittedName>
</protein>
<sequence>MHIGPLVKFARANWPALLLLGVSSLALLWFALSFVLHLIYFNDPKHQDEALKPWMTPRYVVMSYDLPKDVVAEVLNLPESGPGRKKLGVIADDMGVTLEELTRRVREAAFVFRAETP</sequence>
<evidence type="ECO:0000256" key="1">
    <source>
        <dbReference type="SAM" id="Phobius"/>
    </source>
</evidence>
<dbReference type="RefSeq" id="WP_133341505.1">
    <property type="nucleotide sequence ID" value="NZ_SMZO01000005.1"/>
</dbReference>
<keyword evidence="3" id="KW-1185">Reference proteome</keyword>
<accession>A0A4R6B5J9</accession>
<keyword evidence="1" id="KW-0812">Transmembrane</keyword>
<keyword evidence="1" id="KW-1133">Transmembrane helix</keyword>
<reference evidence="2 3" key="1">
    <citation type="submission" date="2019-03" db="EMBL/GenBank/DDBJ databases">
        <title>Rhodobacteraceae bacterium SM1902, a new member of the family Rhodobacteraceae isolated from Yantai.</title>
        <authorList>
            <person name="Sun Y."/>
        </authorList>
    </citation>
    <scope>NUCLEOTIDE SEQUENCE [LARGE SCALE GENOMIC DNA]</scope>
    <source>
        <strain evidence="2 3">SM1902</strain>
    </source>
</reference>
<dbReference type="Proteomes" id="UP000294562">
    <property type="component" value="Unassembled WGS sequence"/>
</dbReference>
<dbReference type="OrthoDB" id="159440at2"/>
<proteinExistence type="predicted"/>
<comment type="caution">
    <text evidence="2">The sequence shown here is derived from an EMBL/GenBank/DDBJ whole genome shotgun (WGS) entry which is preliminary data.</text>
</comment>
<evidence type="ECO:0000313" key="3">
    <source>
        <dbReference type="Proteomes" id="UP000294562"/>
    </source>
</evidence>
<dbReference type="AlphaFoldDB" id="A0A4R6B5J9"/>
<name>A0A4R6B5J9_9RHOB</name>
<feature type="transmembrane region" description="Helical" evidence="1">
    <location>
        <begin position="16"/>
        <end position="41"/>
    </location>
</feature>
<keyword evidence="1" id="KW-0472">Membrane</keyword>
<gene>
    <name evidence="2" type="ORF">E2L05_03475</name>
</gene>
<dbReference type="EMBL" id="SMZO01000005">
    <property type="protein sequence ID" value="TDL90833.1"/>
    <property type="molecule type" value="Genomic_DNA"/>
</dbReference>
<organism evidence="2 3">
    <name type="scientific">Meridianimarinicoccus aquatilis</name>
    <dbReference type="NCBI Taxonomy" id="2552766"/>
    <lineage>
        <taxon>Bacteria</taxon>
        <taxon>Pseudomonadati</taxon>
        <taxon>Pseudomonadota</taxon>
        <taxon>Alphaproteobacteria</taxon>
        <taxon>Rhodobacterales</taxon>
        <taxon>Paracoccaceae</taxon>
        <taxon>Meridianimarinicoccus</taxon>
    </lineage>
</organism>
<evidence type="ECO:0000313" key="2">
    <source>
        <dbReference type="EMBL" id="TDL90833.1"/>
    </source>
</evidence>